<comment type="subcellular location">
    <subcellularLocation>
        <location evidence="1">Membrane</location>
    </subcellularLocation>
</comment>
<feature type="transmembrane region" description="Helical" evidence="5">
    <location>
        <begin position="99"/>
        <end position="119"/>
    </location>
</feature>
<evidence type="ECO:0000256" key="2">
    <source>
        <dbReference type="ARBA" id="ARBA00022692"/>
    </source>
</evidence>
<dbReference type="GO" id="GO:0016020">
    <property type="term" value="C:membrane"/>
    <property type="evidence" value="ECO:0007669"/>
    <property type="project" value="UniProtKB-SubCell"/>
</dbReference>
<organism evidence="7 8">
    <name type="scientific">Adineta steineri</name>
    <dbReference type="NCBI Taxonomy" id="433720"/>
    <lineage>
        <taxon>Eukaryota</taxon>
        <taxon>Metazoa</taxon>
        <taxon>Spiralia</taxon>
        <taxon>Gnathifera</taxon>
        <taxon>Rotifera</taxon>
        <taxon>Eurotatoria</taxon>
        <taxon>Bdelloidea</taxon>
        <taxon>Adinetida</taxon>
        <taxon>Adinetidae</taxon>
        <taxon>Adineta</taxon>
    </lineage>
</organism>
<evidence type="ECO:0000259" key="6">
    <source>
        <dbReference type="PROSITE" id="PS50262"/>
    </source>
</evidence>
<keyword evidence="3 5" id="KW-1133">Transmembrane helix</keyword>
<dbReference type="AlphaFoldDB" id="A0A814AWX4"/>
<accession>A0A814AWX4</accession>
<feature type="transmembrane region" description="Helical" evidence="5">
    <location>
        <begin position="67"/>
        <end position="87"/>
    </location>
</feature>
<evidence type="ECO:0000313" key="8">
    <source>
        <dbReference type="Proteomes" id="UP000663891"/>
    </source>
</evidence>
<feature type="transmembrane region" description="Helical" evidence="5">
    <location>
        <begin position="27"/>
        <end position="46"/>
    </location>
</feature>
<protein>
    <recommendedName>
        <fullName evidence="6">G-protein coupled receptors family 1 profile domain-containing protein</fullName>
    </recommendedName>
</protein>
<dbReference type="PROSITE" id="PS50262">
    <property type="entry name" value="G_PROTEIN_RECEP_F1_2"/>
    <property type="match status" value="1"/>
</dbReference>
<keyword evidence="2 5" id="KW-0812">Transmembrane</keyword>
<reference evidence="7" key="1">
    <citation type="submission" date="2021-02" db="EMBL/GenBank/DDBJ databases">
        <authorList>
            <person name="Nowell W R."/>
        </authorList>
    </citation>
    <scope>NUCLEOTIDE SEQUENCE</scope>
</reference>
<feature type="domain" description="G-protein coupled receptors family 1 profile" evidence="6">
    <location>
        <begin position="1"/>
        <end position="118"/>
    </location>
</feature>
<evidence type="ECO:0000256" key="1">
    <source>
        <dbReference type="ARBA" id="ARBA00004370"/>
    </source>
</evidence>
<evidence type="ECO:0000313" key="7">
    <source>
        <dbReference type="EMBL" id="CAF0918774.1"/>
    </source>
</evidence>
<proteinExistence type="predicted"/>
<sequence>MSLCGDACFWGSISNSFAQYISIAHDFMPVVIIIVSGAALLFRVIIQKRRLQQSTGWRKYRKMIIQFILISSTFVIFYLPYTIIYFVKALGFSSFGNNVTIYFLPLANVPCVALPYATAITLPALKEKLCALIICKPRQNTIRPTFA</sequence>
<evidence type="ECO:0000256" key="5">
    <source>
        <dbReference type="SAM" id="Phobius"/>
    </source>
</evidence>
<keyword evidence="4 5" id="KW-0472">Membrane</keyword>
<evidence type="ECO:0000256" key="4">
    <source>
        <dbReference type="ARBA" id="ARBA00023136"/>
    </source>
</evidence>
<dbReference type="OrthoDB" id="10075823at2759"/>
<dbReference type="SUPFAM" id="SSF81321">
    <property type="entry name" value="Family A G protein-coupled receptor-like"/>
    <property type="match status" value="1"/>
</dbReference>
<dbReference type="Gene3D" id="1.20.1070.10">
    <property type="entry name" value="Rhodopsin 7-helix transmembrane proteins"/>
    <property type="match status" value="1"/>
</dbReference>
<dbReference type="EMBL" id="CAJNON010000073">
    <property type="protein sequence ID" value="CAF0918774.1"/>
    <property type="molecule type" value="Genomic_DNA"/>
</dbReference>
<gene>
    <name evidence="7" type="ORF">VCS650_LOCUS10255</name>
</gene>
<dbReference type="Proteomes" id="UP000663891">
    <property type="component" value="Unassembled WGS sequence"/>
</dbReference>
<name>A0A814AWX4_9BILA</name>
<comment type="caution">
    <text evidence="7">The sequence shown here is derived from an EMBL/GenBank/DDBJ whole genome shotgun (WGS) entry which is preliminary data.</text>
</comment>
<evidence type="ECO:0000256" key="3">
    <source>
        <dbReference type="ARBA" id="ARBA00022989"/>
    </source>
</evidence>
<dbReference type="InterPro" id="IPR017452">
    <property type="entry name" value="GPCR_Rhodpsn_7TM"/>
</dbReference>